<evidence type="ECO:0000256" key="8">
    <source>
        <dbReference type="ARBA" id="ARBA00037539"/>
    </source>
</evidence>
<reference evidence="13" key="1">
    <citation type="submission" date="2016-04" db="EMBL/GenBank/DDBJ databases">
        <title>Cephalotus genome sequencing.</title>
        <authorList>
            <person name="Fukushima K."/>
            <person name="Hasebe M."/>
            <person name="Fang X."/>
        </authorList>
    </citation>
    <scope>NUCLEOTIDE SEQUENCE [LARGE SCALE GENOMIC DNA]</scope>
    <source>
        <strain evidence="13">cv. St1</strain>
    </source>
</reference>
<keyword evidence="6" id="KW-0804">Transcription</keyword>
<dbReference type="GO" id="GO:0008270">
    <property type="term" value="F:zinc ion binding"/>
    <property type="evidence" value="ECO:0007669"/>
    <property type="project" value="UniProtKB-KW"/>
</dbReference>
<evidence type="ECO:0000256" key="4">
    <source>
        <dbReference type="ARBA" id="ARBA00023015"/>
    </source>
</evidence>
<feature type="region of interest" description="Disordered" evidence="10">
    <location>
        <begin position="12"/>
        <end position="44"/>
    </location>
</feature>
<dbReference type="PANTHER" id="PTHR47172:SF24">
    <property type="entry name" value="GATA ZINC FINGER DOMAIN-CONTAINING PROTEIN 14-RELATED"/>
    <property type="match status" value="1"/>
</dbReference>
<evidence type="ECO:0000256" key="6">
    <source>
        <dbReference type="ARBA" id="ARBA00023163"/>
    </source>
</evidence>
<dbReference type="InParanoid" id="A0A1Q3B4S9"/>
<dbReference type="AlphaFoldDB" id="A0A1Q3B4S9"/>
<sequence>MNDCVILDPHRTFDPELGSSSSTCRGGLRRHHPRGHRDGSKRCTNDKCNTSHTPMWRRGPFGPKTLCNACGIKYRKEEEKRRTNEATNNFKRQND</sequence>
<evidence type="ECO:0000256" key="1">
    <source>
        <dbReference type="ARBA" id="ARBA00022723"/>
    </source>
</evidence>
<comment type="caution">
    <text evidence="12">The sequence shown here is derived from an EMBL/GenBank/DDBJ whole genome shotgun (WGS) entry which is preliminary data.</text>
</comment>
<dbReference type="EMBL" id="BDDD01000291">
    <property type="protein sequence ID" value="GAV63056.1"/>
    <property type="molecule type" value="Genomic_DNA"/>
</dbReference>
<evidence type="ECO:0000313" key="13">
    <source>
        <dbReference type="Proteomes" id="UP000187406"/>
    </source>
</evidence>
<dbReference type="OrthoDB" id="2162994at2759"/>
<accession>A0A1Q3B4S9</accession>
<dbReference type="PANTHER" id="PTHR47172">
    <property type="entry name" value="OS01G0976800 PROTEIN"/>
    <property type="match status" value="1"/>
</dbReference>
<dbReference type="SUPFAM" id="SSF57716">
    <property type="entry name" value="Glucocorticoid receptor-like (DNA-binding domain)"/>
    <property type="match status" value="1"/>
</dbReference>
<evidence type="ECO:0000256" key="5">
    <source>
        <dbReference type="ARBA" id="ARBA00023125"/>
    </source>
</evidence>
<evidence type="ECO:0000256" key="9">
    <source>
        <dbReference type="PROSITE-ProRule" id="PRU00094"/>
    </source>
</evidence>
<keyword evidence="2 9" id="KW-0863">Zinc-finger</keyword>
<dbReference type="SMART" id="SM00401">
    <property type="entry name" value="ZnF_GATA"/>
    <property type="match status" value="1"/>
</dbReference>
<evidence type="ECO:0000256" key="3">
    <source>
        <dbReference type="ARBA" id="ARBA00022833"/>
    </source>
</evidence>
<keyword evidence="13" id="KW-1185">Reference proteome</keyword>
<evidence type="ECO:0000256" key="7">
    <source>
        <dbReference type="ARBA" id="ARBA00024019"/>
    </source>
</evidence>
<comment type="similarity">
    <text evidence="7">Belongs to the type IV zinc-finger family. Class B subfamily.</text>
</comment>
<dbReference type="STRING" id="3775.A0A1Q3B4S9"/>
<protein>
    <submittedName>
        <fullName evidence="12">GATA domain-containing protein</fullName>
    </submittedName>
</protein>
<keyword evidence="3" id="KW-0862">Zinc</keyword>
<dbReference type="Proteomes" id="UP000187406">
    <property type="component" value="Unassembled WGS sequence"/>
</dbReference>
<evidence type="ECO:0000259" key="11">
    <source>
        <dbReference type="PROSITE" id="PS50114"/>
    </source>
</evidence>
<evidence type="ECO:0000256" key="2">
    <source>
        <dbReference type="ARBA" id="ARBA00022771"/>
    </source>
</evidence>
<keyword evidence="4" id="KW-0805">Transcription regulation</keyword>
<comment type="function">
    <text evidence="8">Transcriptional regulator that specifically binds 5'-GATA-3' or 5'-GAT-3' motifs within gene promoters.</text>
</comment>
<dbReference type="InterPro" id="IPR013088">
    <property type="entry name" value="Znf_NHR/GATA"/>
</dbReference>
<dbReference type="GO" id="GO:0043565">
    <property type="term" value="F:sequence-specific DNA binding"/>
    <property type="evidence" value="ECO:0007669"/>
    <property type="project" value="InterPro"/>
</dbReference>
<dbReference type="Pfam" id="PF00320">
    <property type="entry name" value="GATA"/>
    <property type="match status" value="1"/>
</dbReference>
<feature type="domain" description="GATA-type" evidence="11">
    <location>
        <begin position="48"/>
        <end position="93"/>
    </location>
</feature>
<dbReference type="CDD" id="cd00202">
    <property type="entry name" value="ZnF_GATA"/>
    <property type="match status" value="1"/>
</dbReference>
<keyword evidence="1" id="KW-0479">Metal-binding</keyword>
<dbReference type="Gene3D" id="3.30.50.10">
    <property type="entry name" value="Erythroid Transcription Factor GATA-1, subunit A"/>
    <property type="match status" value="1"/>
</dbReference>
<evidence type="ECO:0000256" key="10">
    <source>
        <dbReference type="SAM" id="MobiDB-lite"/>
    </source>
</evidence>
<name>A0A1Q3B4S9_CEPFO</name>
<dbReference type="GO" id="GO:0006355">
    <property type="term" value="P:regulation of DNA-templated transcription"/>
    <property type="evidence" value="ECO:0007669"/>
    <property type="project" value="InterPro"/>
</dbReference>
<keyword evidence="5" id="KW-0238">DNA-binding</keyword>
<gene>
    <name evidence="12" type="ORF">CFOL_v3_06578</name>
</gene>
<dbReference type="InterPro" id="IPR000679">
    <property type="entry name" value="Znf_GATA"/>
</dbReference>
<organism evidence="12 13">
    <name type="scientific">Cephalotus follicularis</name>
    <name type="common">Albany pitcher plant</name>
    <dbReference type="NCBI Taxonomy" id="3775"/>
    <lineage>
        <taxon>Eukaryota</taxon>
        <taxon>Viridiplantae</taxon>
        <taxon>Streptophyta</taxon>
        <taxon>Embryophyta</taxon>
        <taxon>Tracheophyta</taxon>
        <taxon>Spermatophyta</taxon>
        <taxon>Magnoliopsida</taxon>
        <taxon>eudicotyledons</taxon>
        <taxon>Gunneridae</taxon>
        <taxon>Pentapetalae</taxon>
        <taxon>rosids</taxon>
        <taxon>fabids</taxon>
        <taxon>Oxalidales</taxon>
        <taxon>Cephalotaceae</taxon>
        <taxon>Cephalotus</taxon>
    </lineage>
</organism>
<evidence type="ECO:0000313" key="12">
    <source>
        <dbReference type="EMBL" id="GAV63056.1"/>
    </source>
</evidence>
<proteinExistence type="inferred from homology"/>
<dbReference type="PROSITE" id="PS50114">
    <property type="entry name" value="GATA_ZN_FINGER_2"/>
    <property type="match status" value="1"/>
</dbReference>